<evidence type="ECO:0000313" key="1">
    <source>
        <dbReference type="EMBL" id="MBB4798017.1"/>
    </source>
</evidence>
<proteinExistence type="predicted"/>
<sequence length="70" mass="7828">MGRGRVEAGLYAGWFSERFARAKELRGPAHYISEWFQKPDPKGDEALAAAVFDRMAADWGLEVEPAEDAE</sequence>
<protein>
    <submittedName>
        <fullName evidence="1">Uncharacterized protein</fullName>
    </submittedName>
</protein>
<dbReference type="EMBL" id="JACHKY010000002">
    <property type="protein sequence ID" value="MBB4798017.1"/>
    <property type="molecule type" value="Genomic_DNA"/>
</dbReference>
<dbReference type="RefSeq" id="WP_184269029.1">
    <property type="nucleotide sequence ID" value="NZ_JACHKY010000002.1"/>
</dbReference>
<dbReference type="AlphaFoldDB" id="A0A7W7N492"/>
<gene>
    <name evidence="1" type="ORF">HNP32_001741</name>
</gene>
<evidence type="ECO:0000313" key="2">
    <source>
        <dbReference type="Proteomes" id="UP000539957"/>
    </source>
</evidence>
<name>A0A7W7N492_9CAUL</name>
<keyword evidence="2" id="KW-1185">Reference proteome</keyword>
<accession>A0A7W7N492</accession>
<dbReference type="Proteomes" id="UP000539957">
    <property type="component" value="Unassembled WGS sequence"/>
</dbReference>
<comment type="caution">
    <text evidence="1">The sequence shown here is derived from an EMBL/GenBank/DDBJ whole genome shotgun (WGS) entry which is preliminary data.</text>
</comment>
<reference evidence="1 2" key="1">
    <citation type="submission" date="2020-08" db="EMBL/GenBank/DDBJ databases">
        <title>Functional genomics of gut bacteria from endangered species of beetles.</title>
        <authorList>
            <person name="Carlos-Shanley C."/>
        </authorList>
    </citation>
    <scope>NUCLEOTIDE SEQUENCE [LARGE SCALE GENOMIC DNA]</scope>
    <source>
        <strain evidence="1 2">S00123</strain>
    </source>
</reference>
<organism evidence="1 2">
    <name type="scientific">Brevundimonas bullata</name>
    <dbReference type="NCBI Taxonomy" id="13160"/>
    <lineage>
        <taxon>Bacteria</taxon>
        <taxon>Pseudomonadati</taxon>
        <taxon>Pseudomonadota</taxon>
        <taxon>Alphaproteobacteria</taxon>
        <taxon>Caulobacterales</taxon>
        <taxon>Caulobacteraceae</taxon>
        <taxon>Brevundimonas</taxon>
    </lineage>
</organism>